<evidence type="ECO:0000313" key="1">
    <source>
        <dbReference type="EMBL" id="RNE99288.1"/>
    </source>
</evidence>
<keyword evidence="2" id="KW-1185">Reference proteome</keyword>
<sequence length="169" mass="18796">MKPARVRIALATRTNTSALTAAEAGTFWKHSVPRPVTTRTHLREIFRRNAAAPQNRFVQPDVAIDGPCREPPHRPLQATRKLMPASVQNVALNWARKSHALSDALPVLHLFLRRAFAHLPSTHRRHIALVRAVHDDAAGAQFILPLPVASFFWGQHDEHAPAGGREFDG</sequence>
<dbReference type="Proteomes" id="UP000284403">
    <property type="component" value="Unassembled WGS sequence"/>
</dbReference>
<dbReference type="GeneID" id="40322659"/>
<evidence type="ECO:0000313" key="2">
    <source>
        <dbReference type="Proteomes" id="UP000284403"/>
    </source>
</evidence>
<protein>
    <submittedName>
        <fullName evidence="1">Uncharacterized protein</fullName>
    </submittedName>
</protein>
<accession>A0A422N1E4</accession>
<reference evidence="1 2" key="1">
    <citation type="journal article" date="2018" name="BMC Genomics">
        <title>Genomic comparison of Trypanosoma conorhini and Trypanosoma rangeli to Trypanosoma cruzi strains of high and low virulence.</title>
        <authorList>
            <person name="Bradwell K.R."/>
            <person name="Koparde V.N."/>
            <person name="Matveyev A.V."/>
            <person name="Serrano M.G."/>
            <person name="Alves J.M."/>
            <person name="Parikh H."/>
            <person name="Huang B."/>
            <person name="Lee V."/>
            <person name="Espinosa-Alvarez O."/>
            <person name="Ortiz P.A."/>
            <person name="Costa-Martins A.G."/>
            <person name="Teixeira M.M."/>
            <person name="Buck G.A."/>
        </authorList>
    </citation>
    <scope>NUCLEOTIDE SEQUENCE [LARGE SCALE GENOMIC DNA]</scope>
    <source>
        <strain evidence="1 2">025E</strain>
    </source>
</reference>
<comment type="caution">
    <text evidence="1">The sequence shown here is derived from an EMBL/GenBank/DDBJ whole genome shotgun (WGS) entry which is preliminary data.</text>
</comment>
<name>A0A422N1E4_9TRYP</name>
<dbReference type="RefSeq" id="XP_029224004.1">
    <property type="nucleotide sequence ID" value="XM_029375875.1"/>
</dbReference>
<dbReference type="EMBL" id="MKKU01000968">
    <property type="protein sequence ID" value="RNE99288.1"/>
    <property type="molecule type" value="Genomic_DNA"/>
</dbReference>
<proteinExistence type="predicted"/>
<organism evidence="1 2">
    <name type="scientific">Trypanosoma conorhini</name>
    <dbReference type="NCBI Taxonomy" id="83891"/>
    <lineage>
        <taxon>Eukaryota</taxon>
        <taxon>Discoba</taxon>
        <taxon>Euglenozoa</taxon>
        <taxon>Kinetoplastea</taxon>
        <taxon>Metakinetoplastina</taxon>
        <taxon>Trypanosomatida</taxon>
        <taxon>Trypanosomatidae</taxon>
        <taxon>Trypanosoma</taxon>
    </lineage>
</organism>
<gene>
    <name evidence="1" type="ORF">Tco025E_09048</name>
</gene>
<dbReference type="AlphaFoldDB" id="A0A422N1E4"/>